<organism evidence="1 2">
    <name type="scientific">Panicum virgatum</name>
    <name type="common">Blackwell switchgrass</name>
    <dbReference type="NCBI Taxonomy" id="38727"/>
    <lineage>
        <taxon>Eukaryota</taxon>
        <taxon>Viridiplantae</taxon>
        <taxon>Streptophyta</taxon>
        <taxon>Embryophyta</taxon>
        <taxon>Tracheophyta</taxon>
        <taxon>Spermatophyta</taxon>
        <taxon>Magnoliopsida</taxon>
        <taxon>Liliopsida</taxon>
        <taxon>Poales</taxon>
        <taxon>Poaceae</taxon>
        <taxon>PACMAD clade</taxon>
        <taxon>Panicoideae</taxon>
        <taxon>Panicodae</taxon>
        <taxon>Paniceae</taxon>
        <taxon>Panicinae</taxon>
        <taxon>Panicum</taxon>
        <taxon>Panicum sect. Hiantes</taxon>
    </lineage>
</organism>
<protein>
    <submittedName>
        <fullName evidence="1">Uncharacterized protein</fullName>
    </submittedName>
</protein>
<name>A0A8T0TSP2_PANVG</name>
<keyword evidence="2" id="KW-1185">Reference proteome</keyword>
<dbReference type="EMBL" id="CM029042">
    <property type="protein sequence ID" value="KAG2615031.1"/>
    <property type="molecule type" value="Genomic_DNA"/>
</dbReference>
<reference evidence="1" key="1">
    <citation type="submission" date="2020-05" db="EMBL/GenBank/DDBJ databases">
        <title>WGS assembly of Panicum virgatum.</title>
        <authorList>
            <person name="Lovell J.T."/>
            <person name="Jenkins J."/>
            <person name="Shu S."/>
            <person name="Juenger T.E."/>
            <person name="Schmutz J."/>
        </authorList>
    </citation>
    <scope>NUCLEOTIDE SEQUENCE</scope>
    <source>
        <strain evidence="1">AP13</strain>
    </source>
</reference>
<sequence length="263" mass="30120">FMEPSSSTPNAPDKLTWWCKANGHKNDPKRCRLFKVPEFHCKCGCGEEFKDDFEFCMDDIKANGHGLFGVPLNQGMTDECVAYAYAKQLEVPRRVKELLQERDPYSVPEMDHIDLVEKYKKLMKEGQEHKENGLSKVFHMYMIIKEQGMQSLDMGTLYKVSEVSTIMQDDYELISTTLADGGILRGKNLEKVKYCTAYKPPPYTRFLEKDGVPETHAVLLVGAGRKQGKWYFFAQLLEEFCCQYSPLGVKLRDGNGKVRAPFV</sequence>
<dbReference type="Proteomes" id="UP000823388">
    <property type="component" value="Chromosome 3N"/>
</dbReference>
<feature type="non-terminal residue" evidence="1">
    <location>
        <position position="1"/>
    </location>
</feature>
<dbReference type="AlphaFoldDB" id="A0A8T0TSP2"/>
<gene>
    <name evidence="1" type="ORF">PVAP13_3NG033580</name>
</gene>
<evidence type="ECO:0000313" key="2">
    <source>
        <dbReference type="Proteomes" id="UP000823388"/>
    </source>
</evidence>
<evidence type="ECO:0000313" key="1">
    <source>
        <dbReference type="EMBL" id="KAG2615031.1"/>
    </source>
</evidence>
<dbReference type="SUPFAM" id="SSF54001">
    <property type="entry name" value="Cysteine proteinases"/>
    <property type="match status" value="1"/>
</dbReference>
<comment type="caution">
    <text evidence="1">The sequence shown here is derived from an EMBL/GenBank/DDBJ whole genome shotgun (WGS) entry which is preliminary data.</text>
</comment>
<proteinExistence type="predicted"/>
<dbReference type="InterPro" id="IPR038765">
    <property type="entry name" value="Papain-like_cys_pep_sf"/>
</dbReference>
<accession>A0A8T0TSP2</accession>